<dbReference type="Proteomes" id="UP001254257">
    <property type="component" value="Unassembled WGS sequence"/>
</dbReference>
<gene>
    <name evidence="1" type="ORF">RKE40_11965</name>
</gene>
<evidence type="ECO:0000313" key="2">
    <source>
        <dbReference type="Proteomes" id="UP001254257"/>
    </source>
</evidence>
<evidence type="ECO:0008006" key="3">
    <source>
        <dbReference type="Google" id="ProtNLM"/>
    </source>
</evidence>
<proteinExistence type="predicted"/>
<reference evidence="1 2" key="1">
    <citation type="submission" date="2023-09" db="EMBL/GenBank/DDBJ databases">
        <title>Whole genome shotgun sequencing (WGS) of Bosea sp. ZW T0_25, isolated from stored onions (Allium cepa).</title>
        <authorList>
            <person name="Stoll D.A."/>
            <person name="Huch M."/>
        </authorList>
    </citation>
    <scope>NUCLEOTIDE SEQUENCE [LARGE SCALE GENOMIC DNA]</scope>
    <source>
        <strain evidence="1 2">ZW T0_25</strain>
    </source>
</reference>
<comment type="caution">
    <text evidence="1">The sequence shown here is derived from an EMBL/GenBank/DDBJ whole genome shotgun (WGS) entry which is preliminary data.</text>
</comment>
<dbReference type="EMBL" id="JAWDID010000015">
    <property type="protein sequence ID" value="MDU0340607.1"/>
    <property type="molecule type" value="Genomic_DNA"/>
</dbReference>
<sequence length="197" mass="20829">MERAGPYSQSPAKASIAESGIRLPHLAGMAAELRQVLAAHALRGCEHVIEIGGAGLPITGFLTHRPASVTVVDPKIPAFADETLNGAPCRVRHIAAKLQQVDLAPSAGRLGLVLLGLSLKPYGSAPALGDELLALARRAEVLVIDYALTLERALGQIAPLLAVRDEPATIDVELKLNDPALAEAGFDRRRFLVFDRG</sequence>
<accession>A0ABU3S750</accession>
<name>A0ABU3S750_9HYPH</name>
<keyword evidence="2" id="KW-1185">Reference proteome</keyword>
<evidence type="ECO:0000313" key="1">
    <source>
        <dbReference type="EMBL" id="MDU0340607.1"/>
    </source>
</evidence>
<protein>
    <recommendedName>
        <fullName evidence="3">Methyltransferase</fullName>
    </recommendedName>
</protein>
<dbReference type="RefSeq" id="WP_316018470.1">
    <property type="nucleotide sequence ID" value="NZ_JAWDID010000015.1"/>
</dbReference>
<organism evidence="1 2">
    <name type="scientific">Bosea rubneri</name>
    <dbReference type="NCBI Taxonomy" id="3075434"/>
    <lineage>
        <taxon>Bacteria</taxon>
        <taxon>Pseudomonadati</taxon>
        <taxon>Pseudomonadota</taxon>
        <taxon>Alphaproteobacteria</taxon>
        <taxon>Hyphomicrobiales</taxon>
        <taxon>Boseaceae</taxon>
        <taxon>Bosea</taxon>
    </lineage>
</organism>